<feature type="region of interest" description="Disordered" evidence="1">
    <location>
        <begin position="17"/>
        <end position="37"/>
    </location>
</feature>
<dbReference type="KEGG" id="csph:CSPHI_08410"/>
<dbReference type="SUPFAM" id="SSF52540">
    <property type="entry name" value="P-loop containing nucleoside triphosphate hydrolases"/>
    <property type="match status" value="1"/>
</dbReference>
<evidence type="ECO:0000313" key="4">
    <source>
        <dbReference type="Proteomes" id="UP000185469"/>
    </source>
</evidence>
<dbReference type="InterPro" id="IPR027417">
    <property type="entry name" value="P-loop_NTPase"/>
</dbReference>
<evidence type="ECO:0000313" key="3">
    <source>
        <dbReference type="EMBL" id="APT91049.1"/>
    </source>
</evidence>
<protein>
    <recommendedName>
        <fullName evidence="2">DNA primase/polymerase bifunctional N-terminal domain-containing protein</fullName>
    </recommendedName>
</protein>
<dbReference type="RefSeq" id="WP_075692414.1">
    <property type="nucleotide sequence ID" value="NZ_CP009248.1"/>
</dbReference>
<evidence type="ECO:0000256" key="1">
    <source>
        <dbReference type="SAM" id="MobiDB-lite"/>
    </source>
</evidence>
<dbReference type="AlphaFoldDB" id="A0A1L7CYS7"/>
<dbReference type="Pfam" id="PF09250">
    <property type="entry name" value="Prim-Pol"/>
    <property type="match status" value="1"/>
</dbReference>
<dbReference type="OrthoDB" id="3218228at2"/>
<dbReference type="Gene3D" id="3.40.50.300">
    <property type="entry name" value="P-loop containing nucleotide triphosphate hydrolases"/>
    <property type="match status" value="1"/>
</dbReference>
<dbReference type="Pfam" id="PF13481">
    <property type="entry name" value="AAA_25"/>
    <property type="match status" value="1"/>
</dbReference>
<name>A0A1L7CYS7_9CORY</name>
<dbReference type="Proteomes" id="UP000185469">
    <property type="component" value="Chromosome"/>
</dbReference>
<dbReference type="EMBL" id="CP009248">
    <property type="protein sequence ID" value="APT91049.1"/>
    <property type="molecule type" value="Genomic_DNA"/>
</dbReference>
<feature type="domain" description="DNA primase/polymerase bifunctional N-terminal" evidence="2">
    <location>
        <begin position="48"/>
        <end position="330"/>
    </location>
</feature>
<keyword evidence="4" id="KW-1185">Reference proteome</keyword>
<proteinExistence type="predicted"/>
<reference evidence="3 4" key="1">
    <citation type="submission" date="2014-08" db="EMBL/GenBank/DDBJ databases">
        <title>Complete genome sequence of Corynebacterium sphenisci CECT 5990(T) (=DSM 44792(T)), isolated from healthy wild penguins.</title>
        <authorList>
            <person name="Ruckert C."/>
            <person name="Albersmeier A."/>
            <person name="Winkler A."/>
            <person name="Kalinowski J."/>
        </authorList>
    </citation>
    <scope>NUCLEOTIDE SEQUENCE [LARGE SCALE GENOMIC DNA]</scope>
    <source>
        <strain evidence="3 4">DSM 44792</strain>
    </source>
</reference>
<sequence length="980" mass="102590">MLGLSWVMALLGAAPTRILDPESDPTGTTPTDPDSQRAGYDSYISELCRHGVALLPIDHQGKLPADTRTPAMRTRDAAELAAAVDAYREVHGCDHPHLPRTVTPGEAPGGVYLASSNPARVKTLVKRYFDDRGVLPNLAIAVGRSPVIVVDADTPAEVAAWHAWAERHAGVDDQGRPRWAEAVHPLMGWRSYPSPTISTPGTTGADGRPAHHGGGHWYFTLPGATGGDDLDARRGWEADCRAARREHEAAARAWREGGRVGPEPVLHLPPDPADSPEMQARWQGFRFADFPSSMTITVDGVGSFTVMIRQRYVLIPPSRRAEGRYRLTGEDHPAEDWLLPALVAENARRKENSAARVVGGAGAGGTGTGLSPAAEDALEGIDWGDILREIHWEVSGTGADGAVIWRRPGGSSPRSACEYADGRLHVWSTDDPDLPEGSYSKAGAYATIHGTSVSEAITALTGIEPARPPSRTVWATAGPLAVVWDAEAPVPEGWSRYCAAEDDAYERVPDDRAVRVVGHGDDGRPIVDLVPSADGSWSLPAGTGLPATTTAGGAPATMDAAVGIPPAALDAAWAHLVAAHGDAGAGDLLAAHGRGLLYETARSLRVAIARAAAATPIDAAAAEPPVPDADTLDQWLADADTPVRLLRDMWYPQALHLLVGPPTAGKTWACLDLLAGAGAGLYLDLDANTPAALASRYVRLGGAREDLLQGRVRLVSAHEEARRQGVTPLEAVRRLAAWALEEATATDGAYVVVVDSMTQLLSAAGEDSNSDTAVTAGMQTFGPLAERACVVIADHVGHEAVDRPRGSTAKSDAAHAVLVMRPTEPRDGATMLAAHISIAKDRYAALTSQLTAPGDPRHAGTWLLREAGAPLAPAGAPSLAGEFIPAATAAAAAERRQASQAAEDARTVAREIAALDGDGSGVAKTKAAAAVLARLNAAAEADDAPATWSRARVTAAIEEAIEAGLVVQRRDGPRKQLTAA</sequence>
<gene>
    <name evidence="3" type="ORF">CSPHI_08410</name>
</gene>
<feature type="compositionally biased region" description="Low complexity" evidence="1">
    <location>
        <begin position="24"/>
        <end position="33"/>
    </location>
</feature>
<accession>A0A1L7CYS7</accession>
<organism evidence="3 4">
    <name type="scientific">Corynebacterium sphenisci DSM 44792</name>
    <dbReference type="NCBI Taxonomy" id="1437874"/>
    <lineage>
        <taxon>Bacteria</taxon>
        <taxon>Bacillati</taxon>
        <taxon>Actinomycetota</taxon>
        <taxon>Actinomycetes</taxon>
        <taxon>Mycobacteriales</taxon>
        <taxon>Corynebacteriaceae</taxon>
        <taxon>Corynebacterium</taxon>
    </lineage>
</organism>
<evidence type="ECO:0000259" key="2">
    <source>
        <dbReference type="Pfam" id="PF09250"/>
    </source>
</evidence>
<dbReference type="InterPro" id="IPR015330">
    <property type="entry name" value="DNA_primase/pol_bifunc_N"/>
</dbReference>